<evidence type="ECO:0000313" key="4">
    <source>
        <dbReference type="Proteomes" id="UP000829196"/>
    </source>
</evidence>
<organism evidence="3 4">
    <name type="scientific">Dendrobium nobile</name>
    <name type="common">Orchid</name>
    <dbReference type="NCBI Taxonomy" id="94219"/>
    <lineage>
        <taxon>Eukaryota</taxon>
        <taxon>Viridiplantae</taxon>
        <taxon>Streptophyta</taxon>
        <taxon>Embryophyta</taxon>
        <taxon>Tracheophyta</taxon>
        <taxon>Spermatophyta</taxon>
        <taxon>Magnoliopsida</taxon>
        <taxon>Liliopsida</taxon>
        <taxon>Asparagales</taxon>
        <taxon>Orchidaceae</taxon>
        <taxon>Epidendroideae</taxon>
        <taxon>Malaxideae</taxon>
        <taxon>Dendrobiinae</taxon>
        <taxon>Dendrobium</taxon>
    </lineage>
</organism>
<dbReference type="SMR" id="A0A8T3A6N8"/>
<evidence type="ECO:0000313" key="3">
    <source>
        <dbReference type="EMBL" id="KAI0488333.1"/>
    </source>
</evidence>
<dbReference type="PANTHER" id="PTHR24320:SF114">
    <property type="entry name" value="OS03G0115700 PROTEIN"/>
    <property type="match status" value="1"/>
</dbReference>
<accession>A0A8T3A6N8</accession>
<reference evidence="3" key="1">
    <citation type="journal article" date="2022" name="Front. Genet.">
        <title>Chromosome-Scale Assembly of the Dendrobium nobile Genome Provides Insights Into the Molecular Mechanism of the Biosynthesis of the Medicinal Active Ingredient of Dendrobium.</title>
        <authorList>
            <person name="Xu Q."/>
            <person name="Niu S.-C."/>
            <person name="Li K.-L."/>
            <person name="Zheng P.-J."/>
            <person name="Zhang X.-J."/>
            <person name="Jia Y."/>
            <person name="Liu Y."/>
            <person name="Niu Y.-X."/>
            <person name="Yu L.-H."/>
            <person name="Chen D.-F."/>
            <person name="Zhang G.-Q."/>
        </authorList>
    </citation>
    <scope>NUCLEOTIDE SEQUENCE</scope>
    <source>
        <tissue evidence="3">Leaf</tissue>
    </source>
</reference>
<dbReference type="PRINTS" id="PR00081">
    <property type="entry name" value="GDHRDH"/>
</dbReference>
<keyword evidence="4" id="KW-1185">Reference proteome</keyword>
<protein>
    <recommendedName>
        <fullName evidence="5">Short-chain dehydrogenase TIC 32, chloroplastic</fullName>
    </recommendedName>
</protein>
<dbReference type="Proteomes" id="UP000829196">
    <property type="component" value="Unassembled WGS sequence"/>
</dbReference>
<dbReference type="SUPFAM" id="SSF51735">
    <property type="entry name" value="NAD(P)-binding Rossmann-fold domains"/>
    <property type="match status" value="1"/>
</dbReference>
<dbReference type="EMBL" id="JAGYWB010000019">
    <property type="protein sequence ID" value="KAI0488333.1"/>
    <property type="molecule type" value="Genomic_DNA"/>
</dbReference>
<gene>
    <name evidence="3" type="ORF">KFK09_028162</name>
</gene>
<name>A0A8T3A6N8_DENNO</name>
<evidence type="ECO:0000256" key="1">
    <source>
        <dbReference type="ARBA" id="ARBA00006484"/>
    </source>
</evidence>
<dbReference type="Pfam" id="PF00106">
    <property type="entry name" value="adh_short"/>
    <property type="match status" value="1"/>
</dbReference>
<dbReference type="AlphaFoldDB" id="A0A8T3A6N8"/>
<comment type="caution">
    <text evidence="3">The sequence shown here is derived from an EMBL/GenBank/DDBJ whole genome shotgun (WGS) entry which is preliminary data.</text>
</comment>
<dbReference type="OrthoDB" id="191139at2759"/>
<dbReference type="InterPro" id="IPR002347">
    <property type="entry name" value="SDR_fam"/>
</dbReference>
<dbReference type="Gene3D" id="3.40.50.720">
    <property type="entry name" value="NAD(P)-binding Rossmann-like Domain"/>
    <property type="match status" value="1"/>
</dbReference>
<evidence type="ECO:0008006" key="5">
    <source>
        <dbReference type="Google" id="ProtNLM"/>
    </source>
</evidence>
<dbReference type="GO" id="GO:0016491">
    <property type="term" value="F:oxidoreductase activity"/>
    <property type="evidence" value="ECO:0007669"/>
    <property type="project" value="UniProtKB-KW"/>
</dbReference>
<dbReference type="PANTHER" id="PTHR24320">
    <property type="entry name" value="RETINOL DEHYDROGENASE"/>
    <property type="match status" value="1"/>
</dbReference>
<sequence>MLETIRYLIGSAGSNGFGSKSTAEEVTEASPDLRSITAIITGATSGIGAETARVLAMRGARLVIPARNLKAAQETKARIKAEFPGSVVIVLLLDLSSFSSVRSFVANFLSLQLPLNLLINNAGKFSHNYALSEDGIEMTFATNYLGHFLLTKLLMEKMTETARITGIEGRIINVSSGIHAWFTGDGLRYLEQVTSKKIPYNGTRIHFPSFCFSELAGRRRTTCRRRSEEMTAVKQMPEIDKATLKLLQLILINTATCRFLICFSSSLSLIDPSESKSIAMKPSSLSKRCFLRLISLDDPLVSTMQTLQVEDLPYLFGTGSSWLLKSRMGAEFGLFLQAYIEIEDWNFSRLNGSFLLSSYLSGWMFRWGVILPYGSLFEVVLSEDFCLSCLLLRA</sequence>
<dbReference type="InterPro" id="IPR036291">
    <property type="entry name" value="NAD(P)-bd_dom_sf"/>
</dbReference>
<keyword evidence="2" id="KW-0560">Oxidoreductase</keyword>
<comment type="similarity">
    <text evidence="1">Belongs to the short-chain dehydrogenases/reductases (SDR) family.</text>
</comment>
<proteinExistence type="inferred from homology"/>
<evidence type="ECO:0000256" key="2">
    <source>
        <dbReference type="ARBA" id="ARBA00023002"/>
    </source>
</evidence>